<dbReference type="Pfam" id="PF00962">
    <property type="entry name" value="A_deaminase"/>
    <property type="match status" value="1"/>
</dbReference>
<dbReference type="GO" id="GO:0005829">
    <property type="term" value="C:cytosol"/>
    <property type="evidence" value="ECO:0007669"/>
    <property type="project" value="TreeGrafter"/>
</dbReference>
<evidence type="ECO:0000256" key="2">
    <source>
        <dbReference type="ARBA" id="ARBA00006676"/>
    </source>
</evidence>
<dbReference type="EC" id="3.5.4.4" evidence="3"/>
<dbReference type="PANTHER" id="PTHR11409">
    <property type="entry name" value="ADENOSINE DEAMINASE"/>
    <property type="match status" value="1"/>
</dbReference>
<evidence type="ECO:0000256" key="1">
    <source>
        <dbReference type="ARBA" id="ARBA00001947"/>
    </source>
</evidence>
<dbReference type="GO" id="GO:0046872">
    <property type="term" value="F:metal ion binding"/>
    <property type="evidence" value="ECO:0007669"/>
    <property type="project" value="UniProtKB-KW"/>
</dbReference>
<reference evidence="8 9" key="1">
    <citation type="submission" date="2020-08" db="EMBL/GenBank/DDBJ databases">
        <authorList>
            <person name="Liu C."/>
            <person name="Sun Q."/>
        </authorList>
    </citation>
    <scope>NUCLEOTIDE SEQUENCE [LARGE SCALE GENOMIC DNA]</scope>
    <source>
        <strain evidence="8 9">NSJ-4</strain>
    </source>
</reference>
<dbReference type="InterPro" id="IPR032466">
    <property type="entry name" value="Metal_Hydrolase"/>
</dbReference>
<proteinExistence type="inferred from homology"/>
<organism evidence="8 9">
    <name type="scientific">Wujia chipingensis</name>
    <dbReference type="NCBI Taxonomy" id="2763670"/>
    <lineage>
        <taxon>Bacteria</taxon>
        <taxon>Bacillati</taxon>
        <taxon>Bacillota</taxon>
        <taxon>Clostridia</taxon>
        <taxon>Lachnospirales</taxon>
        <taxon>Lachnospiraceae</taxon>
        <taxon>Wujia</taxon>
    </lineage>
</organism>
<evidence type="ECO:0000256" key="5">
    <source>
        <dbReference type="ARBA" id="ARBA00022801"/>
    </source>
</evidence>
<evidence type="ECO:0000256" key="3">
    <source>
        <dbReference type="ARBA" id="ARBA00012784"/>
    </source>
</evidence>
<evidence type="ECO:0000313" key="8">
    <source>
        <dbReference type="EMBL" id="QNM00316.1"/>
    </source>
</evidence>
<keyword evidence="4" id="KW-0479">Metal-binding</keyword>
<evidence type="ECO:0000256" key="6">
    <source>
        <dbReference type="ARBA" id="ARBA00022833"/>
    </source>
</evidence>
<dbReference type="PANTHER" id="PTHR11409:SF43">
    <property type="entry name" value="ADENOSINE DEAMINASE"/>
    <property type="match status" value="1"/>
</dbReference>
<gene>
    <name evidence="8" type="primary">add</name>
    <name evidence="8" type="ORF">H9Q76_03230</name>
</gene>
<dbReference type="Gene3D" id="3.20.20.140">
    <property type="entry name" value="Metal-dependent hydrolases"/>
    <property type="match status" value="1"/>
</dbReference>
<keyword evidence="9" id="KW-1185">Reference proteome</keyword>
<dbReference type="EMBL" id="CP060632">
    <property type="protein sequence ID" value="QNM00316.1"/>
    <property type="molecule type" value="Genomic_DNA"/>
</dbReference>
<comment type="cofactor">
    <cofactor evidence="1">
        <name>Zn(2+)</name>
        <dbReference type="ChEBI" id="CHEBI:29105"/>
    </cofactor>
</comment>
<dbReference type="NCBIfam" id="TIGR01430">
    <property type="entry name" value="aden_deam"/>
    <property type="match status" value="1"/>
</dbReference>
<dbReference type="GO" id="GO:0046103">
    <property type="term" value="P:inosine biosynthetic process"/>
    <property type="evidence" value="ECO:0007669"/>
    <property type="project" value="TreeGrafter"/>
</dbReference>
<protein>
    <recommendedName>
        <fullName evidence="3">adenosine deaminase</fullName>
        <ecNumber evidence="3">3.5.4.4</ecNumber>
    </recommendedName>
</protein>
<evidence type="ECO:0000313" key="9">
    <source>
        <dbReference type="Proteomes" id="UP000515819"/>
    </source>
</evidence>
<dbReference type="GO" id="GO:0006154">
    <property type="term" value="P:adenosine catabolic process"/>
    <property type="evidence" value="ECO:0007669"/>
    <property type="project" value="TreeGrafter"/>
</dbReference>
<dbReference type="GO" id="GO:0043103">
    <property type="term" value="P:hypoxanthine salvage"/>
    <property type="evidence" value="ECO:0007669"/>
    <property type="project" value="TreeGrafter"/>
</dbReference>
<dbReference type="RefSeq" id="WP_188332042.1">
    <property type="nucleotide sequence ID" value="NZ_CP060632.1"/>
</dbReference>
<accession>A0A7G9FP34</accession>
<keyword evidence="5 8" id="KW-0378">Hydrolase</keyword>
<dbReference type="AlphaFoldDB" id="A0A7G9FP34"/>
<dbReference type="Proteomes" id="UP000515819">
    <property type="component" value="Chromosome"/>
</dbReference>
<evidence type="ECO:0000256" key="4">
    <source>
        <dbReference type="ARBA" id="ARBA00022723"/>
    </source>
</evidence>
<dbReference type="KEGG" id="wcp:H9Q76_03230"/>
<dbReference type="InterPro" id="IPR006330">
    <property type="entry name" value="Ado/ade_deaminase"/>
</dbReference>
<feature type="domain" description="Adenosine deaminase" evidence="7">
    <location>
        <begin position="9"/>
        <end position="319"/>
    </location>
</feature>
<evidence type="ECO:0000259" key="7">
    <source>
        <dbReference type="Pfam" id="PF00962"/>
    </source>
</evidence>
<dbReference type="InterPro" id="IPR001365">
    <property type="entry name" value="A_deaminase_dom"/>
</dbReference>
<name>A0A7G9FP34_9FIRM</name>
<sequence>MNFDPVSMPKVELHCHLDGSLSKEFLMQTLQLSALDMHTIQAPANCQSLAEYLTCFDLPVSALQEKEHIRDAVVDVVRQAAAENVRYMEIRFAPMLSVNSHLDLENVVQAAVYGCQKAFDRYGVFTNLILCAMRHHSPQQNHLVVRCAREFLGNGVCALDLAGDEAGHPNEEFEALFEEARRMEVPVTIHSGECGSARNVALALQYGARRIGHGIAAIKEPALLEACRNAHIGFELCPTSNFQTKAATELDAYPLHAFLDFGLLATINTDNRTVSHTTLTDEYTFALEKLHIEKEDLRTLYKNSVEISFASDSVKHQLLYLLP</sequence>
<keyword evidence="6" id="KW-0862">Zinc</keyword>
<dbReference type="SUPFAM" id="SSF51556">
    <property type="entry name" value="Metallo-dependent hydrolases"/>
    <property type="match status" value="1"/>
</dbReference>
<dbReference type="GO" id="GO:0004000">
    <property type="term" value="F:adenosine deaminase activity"/>
    <property type="evidence" value="ECO:0007669"/>
    <property type="project" value="TreeGrafter"/>
</dbReference>
<comment type="similarity">
    <text evidence="2">Belongs to the metallo-dependent hydrolases superfamily. Adenosine and AMP deaminases family.</text>
</comment>